<keyword evidence="6 10" id="KW-1133">Transmembrane helix</keyword>
<evidence type="ECO:0000256" key="1">
    <source>
        <dbReference type="ARBA" id="ARBA00004370"/>
    </source>
</evidence>
<dbReference type="InterPro" id="IPR032675">
    <property type="entry name" value="LRR_dom_sf"/>
</dbReference>
<keyword evidence="3 10" id="KW-0812">Transmembrane</keyword>
<accession>A0AA88A9E4</accession>
<proteinExistence type="predicted"/>
<dbReference type="FunFam" id="3.80.10.10:FF:000062">
    <property type="entry name" value="protein STRUBBELIG-RECEPTOR FAMILY 3"/>
    <property type="match status" value="1"/>
</dbReference>
<feature type="domain" description="Protein kinase" evidence="11">
    <location>
        <begin position="389"/>
        <end position="639"/>
    </location>
</feature>
<dbReference type="Pfam" id="PF00560">
    <property type="entry name" value="LRR_1"/>
    <property type="match status" value="1"/>
</dbReference>
<keyword evidence="7 10" id="KW-0472">Membrane</keyword>
<dbReference type="SUPFAM" id="SSF56112">
    <property type="entry name" value="Protein kinase-like (PK-like)"/>
    <property type="match status" value="1"/>
</dbReference>
<dbReference type="EMBL" id="BTGU01000027">
    <property type="protein sequence ID" value="GMN48200.1"/>
    <property type="molecule type" value="Genomic_DNA"/>
</dbReference>
<protein>
    <recommendedName>
        <fullName evidence="11">Protein kinase domain-containing protein</fullName>
    </recommendedName>
</protein>
<dbReference type="PANTHER" id="PTHR48007">
    <property type="entry name" value="LEUCINE-RICH REPEAT RECEPTOR-LIKE PROTEIN KINASE PXC1"/>
    <property type="match status" value="1"/>
</dbReference>
<dbReference type="InterPro" id="IPR011009">
    <property type="entry name" value="Kinase-like_dom_sf"/>
</dbReference>
<dbReference type="SUPFAM" id="SSF52058">
    <property type="entry name" value="L domain-like"/>
    <property type="match status" value="1"/>
</dbReference>
<dbReference type="FunFam" id="3.30.200.20:FF:000125">
    <property type="entry name" value="Protein STRUBBELIG-RECEPTOR FAMILY 8"/>
    <property type="match status" value="1"/>
</dbReference>
<reference evidence="12" key="1">
    <citation type="submission" date="2023-07" db="EMBL/GenBank/DDBJ databases">
        <title>draft genome sequence of fig (Ficus carica).</title>
        <authorList>
            <person name="Takahashi T."/>
            <person name="Nishimura K."/>
        </authorList>
    </citation>
    <scope>NUCLEOTIDE SEQUENCE</scope>
</reference>
<evidence type="ECO:0000256" key="9">
    <source>
        <dbReference type="SAM" id="MobiDB-lite"/>
    </source>
</evidence>
<evidence type="ECO:0000313" key="13">
    <source>
        <dbReference type="Proteomes" id="UP001187192"/>
    </source>
</evidence>
<dbReference type="GO" id="GO:0016020">
    <property type="term" value="C:membrane"/>
    <property type="evidence" value="ECO:0007669"/>
    <property type="project" value="UniProtKB-SubCell"/>
</dbReference>
<evidence type="ECO:0000256" key="7">
    <source>
        <dbReference type="ARBA" id="ARBA00023136"/>
    </source>
</evidence>
<dbReference type="InterPro" id="IPR001245">
    <property type="entry name" value="Ser-Thr/Tyr_kinase_cat_dom"/>
</dbReference>
<evidence type="ECO:0000259" key="11">
    <source>
        <dbReference type="PROSITE" id="PS50011"/>
    </source>
</evidence>
<dbReference type="GO" id="GO:0005524">
    <property type="term" value="F:ATP binding"/>
    <property type="evidence" value="ECO:0007669"/>
    <property type="project" value="InterPro"/>
</dbReference>
<sequence>MRGATTQPSKPGGGVSALNVMYSSLNSPSQLGGWKSSGGDPCGDSWEGIKCSGSSVTEINLSGLRLSGSMGYQLSSLTSVTYFDLSKNNIKGDIPYQLPPNAQYIDLSRNGFTNNVPYSFSQMTDLEYLNLAQNQLNGQLNDMFGKLTKLKELDLSSNSVTGNLPQSFGKLSSLTKLHLQDNKFTGPINVLASLPLEDLNIEDNNFSGWIPDELKGIRKLKTGGNSWSSGPAPPSPPGEHSSVNRKGNNDGMKSVVSGLTIAGVALGVLLLLVIIISLFSRKSSRHSSHFFDEEKFSQQKSFSLASQELSKDLRPDISRDYKDVRSSSTSIDIMSVQKSPSFGGRPALSSGRQSFSETEFVNRLNAGRSMPVQAASFLLADLQTATANFASGRLLGQGSIGRVYRAKYADGKVFAVKKIDSSLFKGGRADEFSEIVANISKLHHQNIAELVGYCSEQGHNMLIHEYFRNGSLHEFLHMSDEYSRPLTWNTRVRIALGTARAVELSSFSFSRNLLLSVHILVIRTSQNLGVGYNAPECVKPSAYTLKSDVYSFGVVMLELLTGRMPFDSSKPKAEQCLVLWATPQLHDSDALEIMADPALRGLYPPKSVSRFADIIALCVQKEPEFRPAMSEVVQALVRMVQRSSMNKRGDLGGSRQLDDYDF</sequence>
<dbReference type="InterPro" id="IPR013210">
    <property type="entry name" value="LRR_N_plant-typ"/>
</dbReference>
<keyword evidence="8" id="KW-0675">Receptor</keyword>
<organism evidence="12 13">
    <name type="scientific">Ficus carica</name>
    <name type="common">Common fig</name>
    <dbReference type="NCBI Taxonomy" id="3494"/>
    <lineage>
        <taxon>Eukaryota</taxon>
        <taxon>Viridiplantae</taxon>
        <taxon>Streptophyta</taxon>
        <taxon>Embryophyta</taxon>
        <taxon>Tracheophyta</taxon>
        <taxon>Spermatophyta</taxon>
        <taxon>Magnoliopsida</taxon>
        <taxon>eudicotyledons</taxon>
        <taxon>Gunneridae</taxon>
        <taxon>Pentapetalae</taxon>
        <taxon>rosids</taxon>
        <taxon>fabids</taxon>
        <taxon>Rosales</taxon>
        <taxon>Moraceae</taxon>
        <taxon>Ficeae</taxon>
        <taxon>Ficus</taxon>
    </lineage>
</organism>
<feature type="region of interest" description="Disordered" evidence="9">
    <location>
        <begin position="221"/>
        <end position="249"/>
    </location>
</feature>
<dbReference type="PANTHER" id="PTHR48007:SF13">
    <property type="entry name" value="PROTEIN STRUBBELIG-RECEPTOR FAMILY 4"/>
    <property type="match status" value="1"/>
</dbReference>
<keyword evidence="5" id="KW-0677">Repeat</keyword>
<dbReference type="Proteomes" id="UP001187192">
    <property type="component" value="Unassembled WGS sequence"/>
</dbReference>
<evidence type="ECO:0000256" key="8">
    <source>
        <dbReference type="ARBA" id="ARBA00023170"/>
    </source>
</evidence>
<comment type="subcellular location">
    <subcellularLocation>
        <location evidence="1">Membrane</location>
    </subcellularLocation>
</comment>
<name>A0AA88A9E4_FICCA</name>
<dbReference type="InterPro" id="IPR000719">
    <property type="entry name" value="Prot_kinase_dom"/>
</dbReference>
<evidence type="ECO:0000256" key="4">
    <source>
        <dbReference type="ARBA" id="ARBA00022729"/>
    </source>
</evidence>
<keyword evidence="4" id="KW-0732">Signal</keyword>
<dbReference type="AlphaFoldDB" id="A0AA88A9E4"/>
<dbReference type="Pfam" id="PF07714">
    <property type="entry name" value="PK_Tyr_Ser-Thr"/>
    <property type="match status" value="1"/>
</dbReference>
<evidence type="ECO:0000256" key="10">
    <source>
        <dbReference type="SAM" id="Phobius"/>
    </source>
</evidence>
<keyword evidence="2" id="KW-0433">Leucine-rich repeat</keyword>
<evidence type="ECO:0000256" key="3">
    <source>
        <dbReference type="ARBA" id="ARBA00022692"/>
    </source>
</evidence>
<gene>
    <name evidence="12" type="ORF">TIFTF001_017368</name>
</gene>
<evidence type="ECO:0000256" key="6">
    <source>
        <dbReference type="ARBA" id="ARBA00022989"/>
    </source>
</evidence>
<feature type="transmembrane region" description="Helical" evidence="10">
    <location>
        <begin position="255"/>
        <end position="279"/>
    </location>
</feature>
<keyword evidence="13" id="KW-1185">Reference proteome</keyword>
<dbReference type="Gene3D" id="1.10.510.10">
    <property type="entry name" value="Transferase(Phosphotransferase) domain 1"/>
    <property type="match status" value="2"/>
</dbReference>
<dbReference type="InterPro" id="IPR001611">
    <property type="entry name" value="Leu-rich_rpt"/>
</dbReference>
<dbReference type="PROSITE" id="PS50011">
    <property type="entry name" value="PROTEIN_KINASE_DOM"/>
    <property type="match status" value="1"/>
</dbReference>
<dbReference type="FunFam" id="1.10.510.10:FF:000095">
    <property type="entry name" value="protein STRUBBELIG-RECEPTOR FAMILY 8"/>
    <property type="match status" value="1"/>
</dbReference>
<dbReference type="GO" id="GO:0004672">
    <property type="term" value="F:protein kinase activity"/>
    <property type="evidence" value="ECO:0007669"/>
    <property type="project" value="InterPro"/>
</dbReference>
<evidence type="ECO:0000256" key="5">
    <source>
        <dbReference type="ARBA" id="ARBA00022737"/>
    </source>
</evidence>
<dbReference type="Pfam" id="PF08263">
    <property type="entry name" value="LRRNT_2"/>
    <property type="match status" value="1"/>
</dbReference>
<evidence type="ECO:0000256" key="2">
    <source>
        <dbReference type="ARBA" id="ARBA00022614"/>
    </source>
</evidence>
<dbReference type="Pfam" id="PF00069">
    <property type="entry name" value="Pkinase"/>
    <property type="match status" value="1"/>
</dbReference>
<dbReference type="InterPro" id="IPR046959">
    <property type="entry name" value="PRK1-6/SRF4-like"/>
</dbReference>
<dbReference type="Gene3D" id="3.80.10.10">
    <property type="entry name" value="Ribonuclease Inhibitor"/>
    <property type="match status" value="1"/>
</dbReference>
<dbReference type="Pfam" id="PF13855">
    <property type="entry name" value="LRR_8"/>
    <property type="match status" value="1"/>
</dbReference>
<comment type="caution">
    <text evidence="12">The sequence shown here is derived from an EMBL/GenBank/DDBJ whole genome shotgun (WGS) entry which is preliminary data.</text>
</comment>
<evidence type="ECO:0000313" key="12">
    <source>
        <dbReference type="EMBL" id="GMN48200.1"/>
    </source>
</evidence>